<dbReference type="EMBL" id="JACGWK010000888">
    <property type="protein sequence ID" value="KAL0294251.1"/>
    <property type="molecule type" value="Genomic_DNA"/>
</dbReference>
<protein>
    <submittedName>
        <fullName evidence="1">Uncharacterized protein</fullName>
    </submittedName>
</protein>
<name>A0AAW2JKP0_9LAMI</name>
<accession>A0AAW2JKP0</accession>
<comment type="caution">
    <text evidence="1">The sequence shown here is derived from an EMBL/GenBank/DDBJ whole genome shotgun (WGS) entry which is preliminary data.</text>
</comment>
<gene>
    <name evidence="1" type="ORF">Sangu_2518900</name>
</gene>
<evidence type="ECO:0000313" key="1">
    <source>
        <dbReference type="EMBL" id="KAL0294251.1"/>
    </source>
</evidence>
<sequence length="274" mass="30509">MRYQLEHALTDAEMKLLEAGHVHSGIEKEHRNQTHMVDHQPRANLIVEKRKVNKVNSNSEVNNKGKTTNNMKSKANKHAGIMDRFDTRPSFVLIKGSKLSRQLDVNMVVAGSSGASTLGAIERPLVEGWYYIIPGIEVNTIVKFRDVVLLKDVFSMKIGIPSSVSLDDSLASTSIPEHVEKMSNVRVNPSSTSLTYDKSNEIRWSKRARVVKDFGSDFVTYNIEDDPVTFTDVIASSKAKQLKEAVKIEMDFIVSNGTWVLVDLSLGCTTIGCK</sequence>
<reference evidence="1" key="1">
    <citation type="submission" date="2020-06" db="EMBL/GenBank/DDBJ databases">
        <authorList>
            <person name="Li T."/>
            <person name="Hu X."/>
            <person name="Zhang T."/>
            <person name="Song X."/>
            <person name="Zhang H."/>
            <person name="Dai N."/>
            <person name="Sheng W."/>
            <person name="Hou X."/>
            <person name="Wei L."/>
        </authorList>
    </citation>
    <scope>NUCLEOTIDE SEQUENCE</scope>
    <source>
        <strain evidence="1">G01</strain>
        <tissue evidence="1">Leaf</tissue>
    </source>
</reference>
<reference evidence="1" key="2">
    <citation type="journal article" date="2024" name="Plant">
        <title>Genomic evolution and insights into agronomic trait innovations of Sesamum species.</title>
        <authorList>
            <person name="Miao H."/>
            <person name="Wang L."/>
            <person name="Qu L."/>
            <person name="Liu H."/>
            <person name="Sun Y."/>
            <person name="Le M."/>
            <person name="Wang Q."/>
            <person name="Wei S."/>
            <person name="Zheng Y."/>
            <person name="Lin W."/>
            <person name="Duan Y."/>
            <person name="Cao H."/>
            <person name="Xiong S."/>
            <person name="Wang X."/>
            <person name="Wei L."/>
            <person name="Li C."/>
            <person name="Ma Q."/>
            <person name="Ju M."/>
            <person name="Zhao R."/>
            <person name="Li G."/>
            <person name="Mu C."/>
            <person name="Tian Q."/>
            <person name="Mei H."/>
            <person name="Zhang T."/>
            <person name="Gao T."/>
            <person name="Zhang H."/>
        </authorList>
    </citation>
    <scope>NUCLEOTIDE SEQUENCE</scope>
    <source>
        <strain evidence="1">G01</strain>
    </source>
</reference>
<proteinExistence type="predicted"/>
<dbReference type="AlphaFoldDB" id="A0AAW2JKP0"/>
<organism evidence="1">
    <name type="scientific">Sesamum angustifolium</name>
    <dbReference type="NCBI Taxonomy" id="2727405"/>
    <lineage>
        <taxon>Eukaryota</taxon>
        <taxon>Viridiplantae</taxon>
        <taxon>Streptophyta</taxon>
        <taxon>Embryophyta</taxon>
        <taxon>Tracheophyta</taxon>
        <taxon>Spermatophyta</taxon>
        <taxon>Magnoliopsida</taxon>
        <taxon>eudicotyledons</taxon>
        <taxon>Gunneridae</taxon>
        <taxon>Pentapetalae</taxon>
        <taxon>asterids</taxon>
        <taxon>lamiids</taxon>
        <taxon>Lamiales</taxon>
        <taxon>Pedaliaceae</taxon>
        <taxon>Sesamum</taxon>
    </lineage>
</organism>